<reference evidence="2" key="1">
    <citation type="submission" date="2021-02" db="EMBL/GenBank/DDBJ databases">
        <title>First Annotated Genome of the Yellow-green Alga Tribonema minus.</title>
        <authorList>
            <person name="Mahan K.M."/>
        </authorList>
    </citation>
    <scope>NUCLEOTIDE SEQUENCE</scope>
    <source>
        <strain evidence="2">UTEX B ZZ1240</strain>
    </source>
</reference>
<feature type="compositionally biased region" description="Low complexity" evidence="1">
    <location>
        <begin position="287"/>
        <end position="301"/>
    </location>
</feature>
<organism evidence="2 3">
    <name type="scientific">Tribonema minus</name>
    <dbReference type="NCBI Taxonomy" id="303371"/>
    <lineage>
        <taxon>Eukaryota</taxon>
        <taxon>Sar</taxon>
        <taxon>Stramenopiles</taxon>
        <taxon>Ochrophyta</taxon>
        <taxon>PX clade</taxon>
        <taxon>Xanthophyceae</taxon>
        <taxon>Tribonematales</taxon>
        <taxon>Tribonemataceae</taxon>
        <taxon>Tribonema</taxon>
    </lineage>
</organism>
<evidence type="ECO:0000256" key="1">
    <source>
        <dbReference type="SAM" id="MobiDB-lite"/>
    </source>
</evidence>
<comment type="caution">
    <text evidence="2">The sequence shown here is derived from an EMBL/GenBank/DDBJ whole genome shotgun (WGS) entry which is preliminary data.</text>
</comment>
<gene>
    <name evidence="2" type="ORF">JKP88DRAFT_251572</name>
</gene>
<feature type="compositionally biased region" description="Basic residues" evidence="1">
    <location>
        <begin position="258"/>
        <end position="271"/>
    </location>
</feature>
<name>A0A835ZMG7_9STRA</name>
<dbReference type="Proteomes" id="UP000664859">
    <property type="component" value="Unassembled WGS sequence"/>
</dbReference>
<keyword evidence="3" id="KW-1185">Reference proteome</keyword>
<evidence type="ECO:0000313" key="3">
    <source>
        <dbReference type="Proteomes" id="UP000664859"/>
    </source>
</evidence>
<protein>
    <submittedName>
        <fullName evidence="2">Uncharacterized protein</fullName>
    </submittedName>
</protein>
<feature type="compositionally biased region" description="Polar residues" evidence="1">
    <location>
        <begin position="272"/>
        <end position="286"/>
    </location>
</feature>
<dbReference type="AlphaFoldDB" id="A0A835ZMG7"/>
<feature type="region of interest" description="Disordered" evidence="1">
    <location>
        <begin position="258"/>
        <end position="303"/>
    </location>
</feature>
<accession>A0A835ZMG7</accession>
<evidence type="ECO:0000313" key="2">
    <source>
        <dbReference type="EMBL" id="KAG5191448.1"/>
    </source>
</evidence>
<sequence length="577" mass="60875">MAAIRRIRQDLHVRAYNAAGAGNQHDLLACVDELKLLDPAGLCALNLWWQPLRERRWILSNAAFGGDVPCISLLVDLVKERPADWHTQVREGDHRGGARWLRKGSGGLNNPFTQAILGQGTLAGAQGAASRGDREACVCGALEALRPLLALLNESQAQAVFHVDATDCIISYRGGGITCLDYVIITEADTTDDAPMTRLLWERTDGQRLRNTQAVWLRKLRQLPALKPLLLAAAFVWAPTTQSQQHCILQRHLRRQYGSKRQPQKWRRRRNQLWQRTKQPNRGPEQSPSAATSPPAASVAEPDPKSVTLEVVRRQQDDAVAAVAEAAAAAERPAAQKQKQAAAVLNTTTVKPETTAAGTATNTAGTDTSRGSCGGGDGGAAPFDVGGWVAAALRVPPERPAARALAAALCRAGFTTPVQCAVLTPAVLASLRGGDGARVTWGIPARLVAEAAERLCSEGPVAAAAAAAAAVKLPPQAPLAAAAAAAAATQSHWELAHALDPGMTEAESTRIAEALWALLGGHVEEAHWLALATPGDFAEAGLGCVADRLLVCAAFGGCSEVAPAERPPAPAKRARLS</sequence>
<dbReference type="EMBL" id="JAFCMP010000020">
    <property type="protein sequence ID" value="KAG5191448.1"/>
    <property type="molecule type" value="Genomic_DNA"/>
</dbReference>
<proteinExistence type="predicted"/>